<gene>
    <name evidence="1" type="ORF">H8689_05630</name>
</gene>
<name>A0A926IMM8_9FIRM</name>
<dbReference type="RefSeq" id="WP_249323447.1">
    <property type="nucleotide sequence ID" value="NZ_JACRTK010000002.1"/>
</dbReference>
<dbReference type="Proteomes" id="UP000601522">
    <property type="component" value="Unassembled WGS sequence"/>
</dbReference>
<sequence length="115" mass="13104">MWQDIYTELKEKNLNPYPPGLHKGLCEEPYVVIKEGTQIPSIQSNVLGQKVIDIIVFVPLSSYIAVDPYMKKVRSALKELSYLRKTGLETPIITDDDKKAYTSSIEYVIQKKLEG</sequence>
<accession>A0A926IMM8</accession>
<keyword evidence="2" id="KW-1185">Reference proteome</keyword>
<proteinExistence type="predicted"/>
<evidence type="ECO:0000313" key="1">
    <source>
        <dbReference type="EMBL" id="MBC8590610.1"/>
    </source>
</evidence>
<reference evidence="1 2" key="1">
    <citation type="submission" date="2020-08" db="EMBL/GenBank/DDBJ databases">
        <title>Genome public.</title>
        <authorList>
            <person name="Liu C."/>
            <person name="Sun Q."/>
        </authorList>
    </citation>
    <scope>NUCLEOTIDE SEQUENCE [LARGE SCALE GENOMIC DNA]</scope>
    <source>
        <strain evidence="1 2">NSJ-26</strain>
    </source>
</reference>
<comment type="caution">
    <text evidence="1">The sequence shown here is derived from an EMBL/GenBank/DDBJ whole genome shotgun (WGS) entry which is preliminary data.</text>
</comment>
<protein>
    <submittedName>
        <fullName evidence="1">Uncharacterized protein</fullName>
    </submittedName>
</protein>
<dbReference type="AlphaFoldDB" id="A0A926IMM8"/>
<organism evidence="1 2">
    <name type="scientific">Wansuia hejianensis</name>
    <dbReference type="NCBI Taxonomy" id="2763667"/>
    <lineage>
        <taxon>Bacteria</taxon>
        <taxon>Bacillati</taxon>
        <taxon>Bacillota</taxon>
        <taxon>Clostridia</taxon>
        <taxon>Lachnospirales</taxon>
        <taxon>Lachnospiraceae</taxon>
        <taxon>Wansuia</taxon>
    </lineage>
</organism>
<dbReference type="EMBL" id="JACRTK010000002">
    <property type="protein sequence ID" value="MBC8590610.1"/>
    <property type="molecule type" value="Genomic_DNA"/>
</dbReference>
<evidence type="ECO:0000313" key="2">
    <source>
        <dbReference type="Proteomes" id="UP000601522"/>
    </source>
</evidence>